<feature type="region of interest" description="Disordered" evidence="1">
    <location>
        <begin position="73"/>
        <end position="92"/>
    </location>
</feature>
<dbReference type="InterPro" id="IPR002557">
    <property type="entry name" value="Chitin-bd_dom"/>
</dbReference>
<dbReference type="EMBL" id="CACVKT020001833">
    <property type="protein sequence ID" value="CAC5372031.1"/>
    <property type="molecule type" value="Genomic_DNA"/>
</dbReference>
<dbReference type="Gene3D" id="2.170.140.10">
    <property type="entry name" value="Chitin binding domain"/>
    <property type="match status" value="1"/>
</dbReference>
<dbReference type="SMART" id="SM00494">
    <property type="entry name" value="ChtBD2"/>
    <property type="match status" value="1"/>
</dbReference>
<organism evidence="4 5">
    <name type="scientific">Mytilus coruscus</name>
    <name type="common">Sea mussel</name>
    <dbReference type="NCBI Taxonomy" id="42192"/>
    <lineage>
        <taxon>Eukaryota</taxon>
        <taxon>Metazoa</taxon>
        <taxon>Spiralia</taxon>
        <taxon>Lophotrochozoa</taxon>
        <taxon>Mollusca</taxon>
        <taxon>Bivalvia</taxon>
        <taxon>Autobranchia</taxon>
        <taxon>Pteriomorphia</taxon>
        <taxon>Mytilida</taxon>
        <taxon>Mytiloidea</taxon>
        <taxon>Mytilidae</taxon>
        <taxon>Mytilinae</taxon>
        <taxon>Mytilus</taxon>
    </lineage>
</organism>
<evidence type="ECO:0000259" key="3">
    <source>
        <dbReference type="PROSITE" id="PS50940"/>
    </source>
</evidence>
<proteinExistence type="predicted"/>
<dbReference type="SUPFAM" id="SSF57625">
    <property type="entry name" value="Invertebrate chitin-binding proteins"/>
    <property type="match status" value="1"/>
</dbReference>
<dbReference type="GO" id="GO:0008061">
    <property type="term" value="F:chitin binding"/>
    <property type="evidence" value="ECO:0007669"/>
    <property type="project" value="InterPro"/>
</dbReference>
<keyword evidence="2" id="KW-0472">Membrane</keyword>
<evidence type="ECO:0000256" key="2">
    <source>
        <dbReference type="SAM" id="Phobius"/>
    </source>
</evidence>
<accession>A0A6J8ARE2</accession>
<evidence type="ECO:0000256" key="1">
    <source>
        <dbReference type="SAM" id="MobiDB-lite"/>
    </source>
</evidence>
<keyword evidence="5" id="KW-1185">Reference proteome</keyword>
<dbReference type="AlphaFoldDB" id="A0A6J8ARE2"/>
<reference evidence="4 5" key="1">
    <citation type="submission" date="2020-06" db="EMBL/GenBank/DDBJ databases">
        <authorList>
            <person name="Li R."/>
            <person name="Bekaert M."/>
        </authorList>
    </citation>
    <scope>NUCLEOTIDE SEQUENCE [LARGE SCALE GENOMIC DNA]</scope>
    <source>
        <strain evidence="5">wild</strain>
    </source>
</reference>
<feature type="domain" description="Chitin-binding type-2" evidence="3">
    <location>
        <begin position="484"/>
        <end position="543"/>
    </location>
</feature>
<dbReference type="OrthoDB" id="6152858at2759"/>
<protein>
    <recommendedName>
        <fullName evidence="3">Chitin-binding type-2 domain-containing protein</fullName>
    </recommendedName>
</protein>
<evidence type="ECO:0000313" key="5">
    <source>
        <dbReference type="Proteomes" id="UP000507470"/>
    </source>
</evidence>
<sequence>MTPTNFLYITHIYLYPKTRTRYTTTLTYQSFEHINSITITQGKLQNGFSFTNIRPSPTNPHKKPIYINTGKLQRSDSLSSSGSDNKHQNMPGASFNPLDTSPIVNGGPSLAFTEPSTSKKYSEYNYKAEETAYGKEDKYVWLCKFITGIVVILVAIVGTVYFILYYTHHIDIKVLTNATYRIGYLNMHLDIDIKVLTNATYRIGYLNMHLDIDIKVLTNATYRIGGYKINIYLISDLTQVLLTTTLRPSDVTPHCLRSQEEIHFKDVFTINCMIPVSYQLNKLYINYKPQYGSYKSDEVYNFSLTQMETAHSGWNITVLSNNGDSSPAHVNITREPVKCDSGGEYTFRFMAAINSTHEFEVSKHTELLTIESKVSDVSLQVKQNNASGGFYEVSCSAQSACTPAPITLLGVFIGDNSKSQPIFGSNFTCIINYNDNDGWTVKCTGTIPENVYSSLNSIACRPTTGNQTVDDKKEIEYEICRDCIFKCPDEIGDSYWFDHKICNIFHRCYNGDLYTRPCPPSTYFNTNSCTCDHTNNLPGECDEQNERVKLLDERASCS</sequence>
<dbReference type="GO" id="GO:0005576">
    <property type="term" value="C:extracellular region"/>
    <property type="evidence" value="ECO:0007669"/>
    <property type="project" value="InterPro"/>
</dbReference>
<dbReference type="InterPro" id="IPR036508">
    <property type="entry name" value="Chitin-bd_dom_sf"/>
</dbReference>
<dbReference type="PROSITE" id="PS50940">
    <property type="entry name" value="CHIT_BIND_II"/>
    <property type="match status" value="1"/>
</dbReference>
<evidence type="ECO:0000313" key="4">
    <source>
        <dbReference type="EMBL" id="CAC5372031.1"/>
    </source>
</evidence>
<keyword evidence="2" id="KW-0812">Transmembrane</keyword>
<name>A0A6J8ARE2_MYTCO</name>
<gene>
    <name evidence="4" type="ORF">MCOR_10280</name>
</gene>
<feature type="transmembrane region" description="Helical" evidence="2">
    <location>
        <begin position="145"/>
        <end position="166"/>
    </location>
</feature>
<keyword evidence="2" id="KW-1133">Transmembrane helix</keyword>
<dbReference type="Pfam" id="PF01607">
    <property type="entry name" value="CBM_14"/>
    <property type="match status" value="1"/>
</dbReference>
<dbReference type="Proteomes" id="UP000507470">
    <property type="component" value="Unassembled WGS sequence"/>
</dbReference>